<dbReference type="Proteomes" id="UP000199656">
    <property type="component" value="Unassembled WGS sequence"/>
</dbReference>
<proteinExistence type="predicted"/>
<sequence>MARRIKETPVLKGRDAGKFLAEINKAKNVKPSPEVLNEIKKNYEKLKDIATF</sequence>
<keyword evidence="2" id="KW-1185">Reference proteome</keyword>
<dbReference type="STRING" id="408074.SAMN05660909_02614"/>
<protein>
    <submittedName>
        <fullName evidence="1">Uncharacterized protein</fullName>
    </submittedName>
</protein>
<accession>A0A1H4CFV4</accession>
<dbReference type="AlphaFoldDB" id="A0A1H4CFV4"/>
<evidence type="ECO:0000313" key="1">
    <source>
        <dbReference type="EMBL" id="SEA59271.1"/>
    </source>
</evidence>
<name>A0A1H4CFV4_9BACT</name>
<gene>
    <name evidence="1" type="ORF">SAMN05660909_02614</name>
</gene>
<evidence type="ECO:0000313" key="2">
    <source>
        <dbReference type="Proteomes" id="UP000199656"/>
    </source>
</evidence>
<dbReference type="EMBL" id="FNRL01000010">
    <property type="protein sequence ID" value="SEA59271.1"/>
    <property type="molecule type" value="Genomic_DNA"/>
</dbReference>
<organism evidence="1 2">
    <name type="scientific">Chitinophaga terrae</name>
    <name type="common">ex Kim and Jung 2007</name>
    <dbReference type="NCBI Taxonomy" id="408074"/>
    <lineage>
        <taxon>Bacteria</taxon>
        <taxon>Pseudomonadati</taxon>
        <taxon>Bacteroidota</taxon>
        <taxon>Chitinophagia</taxon>
        <taxon>Chitinophagales</taxon>
        <taxon>Chitinophagaceae</taxon>
        <taxon>Chitinophaga</taxon>
    </lineage>
</organism>
<dbReference type="RefSeq" id="WP_168927751.1">
    <property type="nucleotide sequence ID" value="NZ_BKAT01000007.1"/>
</dbReference>
<reference evidence="2" key="1">
    <citation type="submission" date="2016-10" db="EMBL/GenBank/DDBJ databases">
        <authorList>
            <person name="Varghese N."/>
            <person name="Submissions S."/>
        </authorList>
    </citation>
    <scope>NUCLEOTIDE SEQUENCE [LARGE SCALE GENOMIC DNA]</scope>
    <source>
        <strain evidence="2">DSM 23920</strain>
    </source>
</reference>